<dbReference type="Pfam" id="PF00144">
    <property type="entry name" value="Beta-lactamase"/>
    <property type="match status" value="1"/>
</dbReference>
<evidence type="ECO:0000256" key="1">
    <source>
        <dbReference type="SAM" id="MobiDB-lite"/>
    </source>
</evidence>
<dbReference type="Gene3D" id="3.40.710.10">
    <property type="entry name" value="DD-peptidase/beta-lactamase superfamily"/>
    <property type="match status" value="1"/>
</dbReference>
<dbReference type="PANTHER" id="PTHR43283:SF3">
    <property type="entry name" value="BETA-LACTAMASE FAMILY PROTEIN (AFU_ORTHOLOGUE AFUA_5G07500)"/>
    <property type="match status" value="1"/>
</dbReference>
<evidence type="ECO:0000259" key="2">
    <source>
        <dbReference type="Pfam" id="PF00144"/>
    </source>
</evidence>
<name>A0A0D7F3A2_RHOPL</name>
<dbReference type="InterPro" id="IPR050789">
    <property type="entry name" value="Diverse_Enzym_Activities"/>
</dbReference>
<accession>A0A0D7F3A2</accession>
<sequence length="406" mass="43726">MTAKAAAQSAAPQTPALPHAKPESLGLSSTRLQKMSDALKREIDKGTTPGVTMLVARRGQIGWFEALGKQDPAVDAPMAQDSLFRIFSMTKPIVSIATLQLVEDGELLLDAPLAKYIPEFADTKVGVDKGGKLELVALERPITIQDLLRHTSGITYEHTGNGPIHQMYQKARLGSRKISSAEHAKLVAGLPLLCQPGAAWNYSRSTDILGRVLEVITGQSLGALLTARVLAPLQMAETAFHADAANAGRLAQPFATDPWTGDKVKLFDMLEQPAIHSGGGGLVSTTMDYARFCQMLLNGGTLDGTRIIGRKTLELMAANHLESHIPPDNYILPPGHGFGLGFAVRTEPGIAPFAGSTGQYFWSGIAGTFFWIDPAEEMFAVFMSQGPGQREYFRNLLRGMVYAAVE</sequence>
<comment type="caution">
    <text evidence="3">The sequence shown here is derived from an EMBL/GenBank/DDBJ whole genome shotgun (WGS) entry which is preliminary data.</text>
</comment>
<dbReference type="PANTHER" id="PTHR43283">
    <property type="entry name" value="BETA-LACTAMASE-RELATED"/>
    <property type="match status" value="1"/>
</dbReference>
<feature type="domain" description="Beta-lactamase-related" evidence="2">
    <location>
        <begin position="41"/>
        <end position="392"/>
    </location>
</feature>
<dbReference type="EMBL" id="JXXE01000097">
    <property type="protein sequence ID" value="KIZ47260.1"/>
    <property type="molecule type" value="Genomic_DNA"/>
</dbReference>
<evidence type="ECO:0000313" key="4">
    <source>
        <dbReference type="Proteomes" id="UP000032515"/>
    </source>
</evidence>
<feature type="region of interest" description="Disordered" evidence="1">
    <location>
        <begin position="1"/>
        <end position="24"/>
    </location>
</feature>
<reference evidence="3 4" key="1">
    <citation type="submission" date="2014-11" db="EMBL/GenBank/DDBJ databases">
        <title>Genomics and ecophysiology of heterotrophic nitrogen fixing bacteria isolated from estuarine surface water.</title>
        <authorList>
            <person name="Bentzon-Tilia M."/>
            <person name="Severin I."/>
            <person name="Hansen L.H."/>
            <person name="Riemann L."/>
        </authorList>
    </citation>
    <scope>NUCLEOTIDE SEQUENCE [LARGE SCALE GENOMIC DNA]</scope>
    <source>
        <strain evidence="3 4">BAL398</strain>
    </source>
</reference>
<organism evidence="3 4">
    <name type="scientific">Rhodopseudomonas palustris</name>
    <dbReference type="NCBI Taxonomy" id="1076"/>
    <lineage>
        <taxon>Bacteria</taxon>
        <taxon>Pseudomonadati</taxon>
        <taxon>Pseudomonadota</taxon>
        <taxon>Alphaproteobacteria</taxon>
        <taxon>Hyphomicrobiales</taxon>
        <taxon>Nitrobacteraceae</taxon>
        <taxon>Rhodopseudomonas</taxon>
    </lineage>
</organism>
<evidence type="ECO:0000313" key="3">
    <source>
        <dbReference type="EMBL" id="KIZ47260.1"/>
    </source>
</evidence>
<proteinExistence type="predicted"/>
<dbReference type="AlphaFoldDB" id="A0A0D7F3A2"/>
<dbReference type="OrthoDB" id="9808046at2"/>
<dbReference type="InterPro" id="IPR012338">
    <property type="entry name" value="Beta-lactam/transpept-like"/>
</dbReference>
<dbReference type="SUPFAM" id="SSF56601">
    <property type="entry name" value="beta-lactamase/transpeptidase-like"/>
    <property type="match status" value="1"/>
</dbReference>
<dbReference type="PATRIC" id="fig|1076.23.peg.157"/>
<feature type="compositionally biased region" description="Low complexity" evidence="1">
    <location>
        <begin position="1"/>
        <end position="16"/>
    </location>
</feature>
<dbReference type="Proteomes" id="UP000032515">
    <property type="component" value="Unassembled WGS sequence"/>
</dbReference>
<dbReference type="InterPro" id="IPR001466">
    <property type="entry name" value="Beta-lactam-related"/>
</dbReference>
<gene>
    <name evidence="3" type="ORF">OO17_05235</name>
</gene>
<protein>
    <submittedName>
        <fullName evidence="3">Beta-lactamase</fullName>
    </submittedName>
</protein>